<keyword evidence="1" id="KW-0808">Transferase</keyword>
<dbReference type="GO" id="GO:0008757">
    <property type="term" value="F:S-adenosylmethionine-dependent methyltransferase activity"/>
    <property type="evidence" value="ECO:0007669"/>
    <property type="project" value="InterPro"/>
</dbReference>
<evidence type="ECO:0000256" key="1">
    <source>
        <dbReference type="ARBA" id="ARBA00022679"/>
    </source>
</evidence>
<dbReference type="RefSeq" id="WP_216714724.1">
    <property type="nucleotide sequence ID" value="NZ_JACVEL010000014.1"/>
</dbReference>
<keyword evidence="3" id="KW-0489">Methyltransferase</keyword>
<name>A0A8J6PG29_9FLAO</name>
<sequence length="217" mass="24634">MEEQDLKALSEQLMKPSGERGIEVANMMNENNIGMTVNSIENLELKGNERILEIGHGNAGHLDYLLKKAEKLQYEGIDISELMIQEAVRINKAPIANKQAVFTLYDGTTIPFEQESFDAVFTVNTIYFWSDPAAFMNEIARVLKKGGRFALTFAEASFMEQLPFTKFNFTLYNLEAVQQLVDQAGLTIEKTDLQKEHIRSKTGEMVEREFVTVVIKK</sequence>
<accession>A0A8J6PG29</accession>
<gene>
    <name evidence="3" type="ORF">H9Y05_14700</name>
</gene>
<dbReference type="Proteomes" id="UP000652681">
    <property type="component" value="Unassembled WGS sequence"/>
</dbReference>
<dbReference type="SUPFAM" id="SSF53335">
    <property type="entry name" value="S-adenosyl-L-methionine-dependent methyltransferases"/>
    <property type="match status" value="1"/>
</dbReference>
<dbReference type="InterPro" id="IPR013216">
    <property type="entry name" value="Methyltransf_11"/>
</dbReference>
<proteinExistence type="predicted"/>
<reference evidence="3" key="1">
    <citation type="submission" date="2020-09" db="EMBL/GenBank/DDBJ databases">
        <title>Taishania pollutisoli gen. nov., sp. nov., Isolated from Tetrabromobisphenol A-Contaminated Soil.</title>
        <authorList>
            <person name="Chen Q."/>
        </authorList>
    </citation>
    <scope>NUCLEOTIDE SEQUENCE</scope>
    <source>
        <strain evidence="3">CZZ-1</strain>
    </source>
</reference>
<dbReference type="GO" id="GO:0032259">
    <property type="term" value="P:methylation"/>
    <property type="evidence" value="ECO:0007669"/>
    <property type="project" value="UniProtKB-KW"/>
</dbReference>
<dbReference type="Pfam" id="PF08241">
    <property type="entry name" value="Methyltransf_11"/>
    <property type="match status" value="1"/>
</dbReference>
<dbReference type="PANTHER" id="PTHR44068:SF11">
    <property type="entry name" value="GERANYL DIPHOSPHATE 2-C-METHYLTRANSFERASE"/>
    <property type="match status" value="1"/>
</dbReference>
<evidence type="ECO:0000313" key="3">
    <source>
        <dbReference type="EMBL" id="MBC9813723.1"/>
    </source>
</evidence>
<dbReference type="PANTHER" id="PTHR44068">
    <property type="entry name" value="ZGC:194242"/>
    <property type="match status" value="1"/>
</dbReference>
<protein>
    <submittedName>
        <fullName evidence="3">Class I SAM-dependent methyltransferase</fullName>
    </submittedName>
</protein>
<dbReference type="Gene3D" id="3.40.50.150">
    <property type="entry name" value="Vaccinia Virus protein VP39"/>
    <property type="match status" value="1"/>
</dbReference>
<keyword evidence="4" id="KW-1185">Reference proteome</keyword>
<evidence type="ECO:0000313" key="4">
    <source>
        <dbReference type="Proteomes" id="UP000652681"/>
    </source>
</evidence>
<organism evidence="3 4">
    <name type="scientific">Taishania pollutisoli</name>
    <dbReference type="NCBI Taxonomy" id="2766479"/>
    <lineage>
        <taxon>Bacteria</taxon>
        <taxon>Pseudomonadati</taxon>
        <taxon>Bacteroidota</taxon>
        <taxon>Flavobacteriia</taxon>
        <taxon>Flavobacteriales</taxon>
        <taxon>Crocinitomicaceae</taxon>
        <taxon>Taishania</taxon>
    </lineage>
</organism>
<feature type="domain" description="Methyltransferase type 11" evidence="2">
    <location>
        <begin position="52"/>
        <end position="150"/>
    </location>
</feature>
<comment type="caution">
    <text evidence="3">The sequence shown here is derived from an EMBL/GenBank/DDBJ whole genome shotgun (WGS) entry which is preliminary data.</text>
</comment>
<dbReference type="InterPro" id="IPR050447">
    <property type="entry name" value="Erg6_SMT_methyltransf"/>
</dbReference>
<evidence type="ECO:0000259" key="2">
    <source>
        <dbReference type="Pfam" id="PF08241"/>
    </source>
</evidence>
<dbReference type="EMBL" id="JACVEL010000014">
    <property type="protein sequence ID" value="MBC9813723.1"/>
    <property type="molecule type" value="Genomic_DNA"/>
</dbReference>
<dbReference type="InterPro" id="IPR029063">
    <property type="entry name" value="SAM-dependent_MTases_sf"/>
</dbReference>
<dbReference type="AlphaFoldDB" id="A0A8J6PG29"/>
<dbReference type="CDD" id="cd02440">
    <property type="entry name" value="AdoMet_MTases"/>
    <property type="match status" value="1"/>
</dbReference>